<dbReference type="EMBL" id="CP157390">
    <property type="protein sequence ID" value="XBM47719.1"/>
    <property type="molecule type" value="Genomic_DNA"/>
</dbReference>
<dbReference type="PANTHER" id="PTHR38011:SF2">
    <property type="entry name" value="BIFUNCTIONAL DEAMINASE-REDUCTASE DOMAIN PROTEIN"/>
    <property type="match status" value="1"/>
</dbReference>
<dbReference type="Gene3D" id="3.40.430.10">
    <property type="entry name" value="Dihydrofolate Reductase, subunit A"/>
    <property type="match status" value="1"/>
</dbReference>
<dbReference type="GO" id="GO:0008703">
    <property type="term" value="F:5-amino-6-(5-phosphoribosylamino)uracil reductase activity"/>
    <property type="evidence" value="ECO:0007669"/>
    <property type="project" value="InterPro"/>
</dbReference>
<dbReference type="InterPro" id="IPR002734">
    <property type="entry name" value="RibDG_C"/>
</dbReference>
<sequence length="198" mass="22026">MGSIVVQTFLTLDGVAQAPGASDEDREGGFPHGGWQLGFDDQETVPEWEKRSTALLLGRRTYEIFANAWGVWPEDAPGFQGELTRLYNRIPKYVASNTLTEVGWQNSYLLGPDVPGAVRRLREETEGEIRVWGSTSLIRTLAEHDLIDEYRLMVFPLVLGTGKKLFGDGFPVSRLTLIESHTVPAGIVISTYRRTEAS</sequence>
<dbReference type="PANTHER" id="PTHR38011">
    <property type="entry name" value="DIHYDROFOLATE REDUCTASE FAMILY PROTEIN (AFU_ORTHOLOGUE AFUA_8G06820)"/>
    <property type="match status" value="1"/>
</dbReference>
<gene>
    <name evidence="3" type="ORF">AAME72_16845</name>
</gene>
<protein>
    <submittedName>
        <fullName evidence="3">Dihydrofolate reductase family protein</fullName>
    </submittedName>
</protein>
<dbReference type="InterPro" id="IPR024072">
    <property type="entry name" value="DHFR-like_dom_sf"/>
</dbReference>
<dbReference type="AlphaFoldDB" id="A0AAU7GCQ2"/>
<feature type="region of interest" description="Disordered" evidence="1">
    <location>
        <begin position="17"/>
        <end position="36"/>
    </location>
</feature>
<evidence type="ECO:0000259" key="2">
    <source>
        <dbReference type="Pfam" id="PF01872"/>
    </source>
</evidence>
<dbReference type="InterPro" id="IPR050765">
    <property type="entry name" value="Riboflavin_Biosynth_HTPR"/>
</dbReference>
<dbReference type="GO" id="GO:0009231">
    <property type="term" value="P:riboflavin biosynthetic process"/>
    <property type="evidence" value="ECO:0007669"/>
    <property type="project" value="InterPro"/>
</dbReference>
<dbReference type="RefSeq" id="WP_348787685.1">
    <property type="nucleotide sequence ID" value="NZ_CP157390.1"/>
</dbReference>
<name>A0AAU7GCQ2_9MICO</name>
<feature type="domain" description="Bacterial bifunctional deaminase-reductase C-terminal" evidence="2">
    <location>
        <begin position="4"/>
        <end position="188"/>
    </location>
</feature>
<evidence type="ECO:0000256" key="1">
    <source>
        <dbReference type="SAM" id="MobiDB-lite"/>
    </source>
</evidence>
<accession>A0AAU7GCQ2</accession>
<proteinExistence type="predicted"/>
<dbReference type="SUPFAM" id="SSF53597">
    <property type="entry name" value="Dihydrofolate reductase-like"/>
    <property type="match status" value="1"/>
</dbReference>
<organism evidence="3">
    <name type="scientific">Leifsonia sp. NPDC080035</name>
    <dbReference type="NCBI Taxonomy" id="3143936"/>
    <lineage>
        <taxon>Bacteria</taxon>
        <taxon>Bacillati</taxon>
        <taxon>Actinomycetota</taxon>
        <taxon>Actinomycetes</taxon>
        <taxon>Micrococcales</taxon>
        <taxon>Microbacteriaceae</taxon>
        <taxon>Leifsonia</taxon>
    </lineage>
</organism>
<evidence type="ECO:0000313" key="3">
    <source>
        <dbReference type="EMBL" id="XBM47719.1"/>
    </source>
</evidence>
<reference evidence="3" key="1">
    <citation type="submission" date="2024-05" db="EMBL/GenBank/DDBJ databases">
        <title>The Natural Products Discovery Center: Release of the First 8490 Sequenced Strains for Exploring Actinobacteria Biosynthetic Diversity.</title>
        <authorList>
            <person name="Kalkreuter E."/>
            <person name="Kautsar S.A."/>
            <person name="Yang D."/>
            <person name="Bader C.D."/>
            <person name="Teijaro C.N."/>
            <person name="Fluegel L."/>
            <person name="Davis C.M."/>
            <person name="Simpson J.R."/>
            <person name="Lauterbach L."/>
            <person name="Steele A.D."/>
            <person name="Gui C."/>
            <person name="Meng S."/>
            <person name="Li G."/>
            <person name="Viehrig K."/>
            <person name="Ye F."/>
            <person name="Su P."/>
            <person name="Kiefer A.F."/>
            <person name="Nichols A."/>
            <person name="Cepeda A.J."/>
            <person name="Yan W."/>
            <person name="Fan B."/>
            <person name="Jiang Y."/>
            <person name="Adhikari A."/>
            <person name="Zheng C.-J."/>
            <person name="Schuster L."/>
            <person name="Cowan T.M."/>
            <person name="Smanski M.J."/>
            <person name="Chevrette M.G."/>
            <person name="de Carvalho L.P.S."/>
            <person name="Shen B."/>
        </authorList>
    </citation>
    <scope>NUCLEOTIDE SEQUENCE</scope>
    <source>
        <strain evidence="3">NPDC080035</strain>
    </source>
</reference>
<dbReference type="Pfam" id="PF01872">
    <property type="entry name" value="RibD_C"/>
    <property type="match status" value="1"/>
</dbReference>